<keyword evidence="2" id="KW-1185">Reference proteome</keyword>
<organism evidence="1 2">
    <name type="scientific">Obba rivulosa</name>
    <dbReference type="NCBI Taxonomy" id="1052685"/>
    <lineage>
        <taxon>Eukaryota</taxon>
        <taxon>Fungi</taxon>
        <taxon>Dikarya</taxon>
        <taxon>Basidiomycota</taxon>
        <taxon>Agaricomycotina</taxon>
        <taxon>Agaricomycetes</taxon>
        <taxon>Polyporales</taxon>
        <taxon>Gelatoporiaceae</taxon>
        <taxon>Obba</taxon>
    </lineage>
</organism>
<reference evidence="1 2" key="1">
    <citation type="submission" date="2016-07" db="EMBL/GenBank/DDBJ databases">
        <title>Draft genome of the white-rot fungus Obba rivulosa 3A-2.</title>
        <authorList>
            <consortium name="DOE Joint Genome Institute"/>
            <person name="Miettinen O."/>
            <person name="Riley R."/>
            <person name="Acob R."/>
            <person name="Barry K."/>
            <person name="Cullen D."/>
            <person name="De Vries R."/>
            <person name="Hainaut M."/>
            <person name="Hatakka A."/>
            <person name="Henrissat B."/>
            <person name="Hilden K."/>
            <person name="Kuo R."/>
            <person name="Labutti K."/>
            <person name="Lipzen A."/>
            <person name="Makela M.R."/>
            <person name="Sandor L."/>
            <person name="Spatafora J.W."/>
            <person name="Grigoriev I.V."/>
            <person name="Hibbett D.S."/>
        </authorList>
    </citation>
    <scope>NUCLEOTIDE SEQUENCE [LARGE SCALE GENOMIC DNA]</scope>
    <source>
        <strain evidence="1 2">3A-2</strain>
    </source>
</reference>
<evidence type="ECO:0000313" key="2">
    <source>
        <dbReference type="Proteomes" id="UP000250043"/>
    </source>
</evidence>
<accession>A0A8E2AT19</accession>
<name>A0A8E2AT19_9APHY</name>
<gene>
    <name evidence="1" type="ORF">OBBRIDRAFT_798846</name>
</gene>
<evidence type="ECO:0000313" key="1">
    <source>
        <dbReference type="EMBL" id="OCH84720.1"/>
    </source>
</evidence>
<dbReference type="AlphaFoldDB" id="A0A8E2AT19"/>
<proteinExistence type="predicted"/>
<sequence>MSSRSGPALPQVSSDRFKALLGHSSFAQMALPADMIRARQDHEAMQAFQAQRQSAYCSSFLLKIIFSTSKSHLPSLPCVNTLGSFPTCPTCRGRVNKSFTG</sequence>
<dbReference type="Proteomes" id="UP000250043">
    <property type="component" value="Unassembled WGS sequence"/>
</dbReference>
<dbReference type="EMBL" id="KV722642">
    <property type="protein sequence ID" value="OCH84720.1"/>
    <property type="molecule type" value="Genomic_DNA"/>
</dbReference>
<protein>
    <submittedName>
        <fullName evidence="1">Uncharacterized protein</fullName>
    </submittedName>
</protein>